<evidence type="ECO:0000259" key="5">
    <source>
        <dbReference type="PROSITE" id="PS50977"/>
    </source>
</evidence>
<dbReference type="Proteomes" id="UP000466307">
    <property type="component" value="Unassembled WGS sequence"/>
</dbReference>
<dbReference type="SUPFAM" id="SSF46689">
    <property type="entry name" value="Homeodomain-like"/>
    <property type="match status" value="1"/>
</dbReference>
<keyword evidence="7" id="KW-1185">Reference proteome</keyword>
<sequence>MTAKAEPSSRGDRRKARTRAALISAATDLLSSGRTTVSIQEITDAADVGFGTFYNHFSTKEELFAAAVAEALDGWSALREQATAGLTDPAEIFGRSFRLAGRLQHAHPTMAQLVLNSGAQVLLTDRGLRPGAVEDIERGIASGRFTVTDPEAGVMMVGGLLLGLLQMLESRDVSAGPTADLFAERALIMLGVDAAEARDICHRELPELTVEL</sequence>
<dbReference type="GO" id="GO:0003700">
    <property type="term" value="F:DNA-binding transcription factor activity"/>
    <property type="evidence" value="ECO:0007669"/>
    <property type="project" value="TreeGrafter"/>
</dbReference>
<keyword evidence="2 4" id="KW-0238">DNA-binding</keyword>
<name>A0A7K3LU13_9ACTN</name>
<dbReference type="InterPro" id="IPR049513">
    <property type="entry name" value="TetR_C_40"/>
</dbReference>
<dbReference type="Pfam" id="PF00440">
    <property type="entry name" value="TetR_N"/>
    <property type="match status" value="1"/>
</dbReference>
<evidence type="ECO:0000256" key="3">
    <source>
        <dbReference type="ARBA" id="ARBA00023163"/>
    </source>
</evidence>
<dbReference type="InterPro" id="IPR001647">
    <property type="entry name" value="HTH_TetR"/>
</dbReference>
<comment type="caution">
    <text evidence="6">The sequence shown here is derived from an EMBL/GenBank/DDBJ whole genome shotgun (WGS) entry which is preliminary data.</text>
</comment>
<dbReference type="GO" id="GO:0000976">
    <property type="term" value="F:transcription cis-regulatory region binding"/>
    <property type="evidence" value="ECO:0007669"/>
    <property type="project" value="TreeGrafter"/>
</dbReference>
<feature type="DNA-binding region" description="H-T-H motif" evidence="4">
    <location>
        <begin position="38"/>
        <end position="57"/>
    </location>
</feature>
<keyword evidence="3" id="KW-0804">Transcription</keyword>
<evidence type="ECO:0000313" key="7">
    <source>
        <dbReference type="Proteomes" id="UP000466307"/>
    </source>
</evidence>
<dbReference type="RefSeq" id="WP_059038056.1">
    <property type="nucleotide sequence ID" value="NZ_JAADZU010000055.1"/>
</dbReference>
<dbReference type="PROSITE" id="PS50977">
    <property type="entry name" value="HTH_TETR_2"/>
    <property type="match status" value="1"/>
</dbReference>
<proteinExistence type="predicted"/>
<feature type="domain" description="HTH tetR-type" evidence="5">
    <location>
        <begin position="16"/>
        <end position="75"/>
    </location>
</feature>
<accession>A0A7K3LU13</accession>
<organism evidence="6 7">
    <name type="scientific">Gordonia desulfuricans</name>
    <dbReference type="NCBI Taxonomy" id="89051"/>
    <lineage>
        <taxon>Bacteria</taxon>
        <taxon>Bacillati</taxon>
        <taxon>Actinomycetota</taxon>
        <taxon>Actinomycetes</taxon>
        <taxon>Mycobacteriales</taxon>
        <taxon>Gordoniaceae</taxon>
        <taxon>Gordonia</taxon>
    </lineage>
</organism>
<evidence type="ECO:0000313" key="6">
    <source>
        <dbReference type="EMBL" id="NDK91067.1"/>
    </source>
</evidence>
<dbReference type="InterPro" id="IPR050109">
    <property type="entry name" value="HTH-type_TetR-like_transc_reg"/>
</dbReference>
<evidence type="ECO:0000256" key="4">
    <source>
        <dbReference type="PROSITE-ProRule" id="PRU00335"/>
    </source>
</evidence>
<dbReference type="EMBL" id="JAADZU010000055">
    <property type="protein sequence ID" value="NDK91067.1"/>
    <property type="molecule type" value="Genomic_DNA"/>
</dbReference>
<dbReference type="Gene3D" id="1.10.357.10">
    <property type="entry name" value="Tetracycline Repressor, domain 2"/>
    <property type="match status" value="1"/>
</dbReference>
<protein>
    <submittedName>
        <fullName evidence="6">TetR/AcrR family transcriptional regulator</fullName>
    </submittedName>
</protein>
<keyword evidence="1" id="KW-0805">Transcription regulation</keyword>
<reference evidence="6 7" key="1">
    <citation type="submission" date="2020-01" db="EMBL/GenBank/DDBJ databases">
        <title>Investigation of new actinobacteria for the biodesulphurisation of diesel fuel.</title>
        <authorList>
            <person name="Athi Narayanan S.M."/>
        </authorList>
    </citation>
    <scope>NUCLEOTIDE SEQUENCE [LARGE SCALE GENOMIC DNA]</scope>
    <source>
        <strain evidence="6 7">213E</strain>
    </source>
</reference>
<evidence type="ECO:0000256" key="1">
    <source>
        <dbReference type="ARBA" id="ARBA00023015"/>
    </source>
</evidence>
<dbReference type="PANTHER" id="PTHR30055:SF234">
    <property type="entry name" value="HTH-TYPE TRANSCRIPTIONAL REGULATOR BETI"/>
    <property type="match status" value="1"/>
</dbReference>
<dbReference type="InterPro" id="IPR009057">
    <property type="entry name" value="Homeodomain-like_sf"/>
</dbReference>
<evidence type="ECO:0000256" key="2">
    <source>
        <dbReference type="ARBA" id="ARBA00023125"/>
    </source>
</evidence>
<gene>
    <name evidence="6" type="ORF">GYA93_15975</name>
</gene>
<dbReference type="AlphaFoldDB" id="A0A7K3LU13"/>
<dbReference type="PANTHER" id="PTHR30055">
    <property type="entry name" value="HTH-TYPE TRANSCRIPTIONAL REGULATOR RUTR"/>
    <property type="match status" value="1"/>
</dbReference>
<dbReference type="Pfam" id="PF21306">
    <property type="entry name" value="TetR_C_40"/>
    <property type="match status" value="1"/>
</dbReference>